<name>A0A167Q1A8_PHYB8</name>
<feature type="transmembrane region" description="Helical" evidence="5">
    <location>
        <begin position="165"/>
        <end position="185"/>
    </location>
</feature>
<dbReference type="NCBIfam" id="TIGR01197">
    <property type="entry name" value="nramp"/>
    <property type="match status" value="1"/>
</dbReference>
<sequence>MSSILFKVSSYLRVLGKYIGPGFMIAVGYLDPGNWATDMQGGSEYGYRLLFIILMSNLVAIFLQNLTIRLGTVSGYDLASASRRFFPKWINLILYVLAEIGIIATDIAEVIGSAIALNLLFPKLPLPAGVAITAADVLLVLMFYNEEPESEGSQTESSSARLVRYFEIFVMLLVLAVGVCFVIELAYSDIVAVDLFKGFLPSKEIFTDAGCLYSAIGIIGATVMPHNLYLHSFITQGRCQEWRSRRPRGDIKPLVVDPDTISISLERDTSQKVDVPYLARYIESNMKNNLHYGLVDLVFALCFAFFVNCAILIVASSNFFYGPNTQRQSVQDLFSAHDLLNTYLGPPAAIVFALALLCAGQSSTLTATLAGQVIMSGFLGMSSRPWVRRILTRLVAIVPAMVAACVTGREGLSTMLVGSQVALSIQLPFAVVPLIIFTSMERCMKLDLVVEHKDLQPRPYQEKSHKWPKPIIVKNGLITKIVAIILSTILIGLNIYMVVALGLGI</sequence>
<dbReference type="InParanoid" id="A0A167Q1A8"/>
<evidence type="ECO:0000256" key="1">
    <source>
        <dbReference type="ARBA" id="ARBA00004141"/>
    </source>
</evidence>
<evidence type="ECO:0000256" key="2">
    <source>
        <dbReference type="ARBA" id="ARBA00022692"/>
    </source>
</evidence>
<feature type="transmembrane region" description="Helical" evidence="5">
    <location>
        <begin position="92"/>
        <end position="120"/>
    </location>
</feature>
<feature type="transmembrane region" description="Helical" evidence="5">
    <location>
        <begin position="205"/>
        <end position="224"/>
    </location>
</feature>
<dbReference type="FunCoup" id="A0A167Q1A8">
    <property type="interactions" value="220"/>
</dbReference>
<dbReference type="PANTHER" id="PTHR11706:SF101">
    <property type="entry name" value="MANGANESE TRANSPORTER SMF1"/>
    <property type="match status" value="1"/>
</dbReference>
<dbReference type="STRING" id="763407.A0A167Q1A8"/>
<feature type="transmembrane region" description="Helical" evidence="5">
    <location>
        <begin position="481"/>
        <end position="503"/>
    </location>
</feature>
<dbReference type="Proteomes" id="UP000077315">
    <property type="component" value="Unassembled WGS sequence"/>
</dbReference>
<dbReference type="GO" id="GO:0015086">
    <property type="term" value="F:cadmium ion transmembrane transporter activity"/>
    <property type="evidence" value="ECO:0007669"/>
    <property type="project" value="TreeGrafter"/>
</dbReference>
<dbReference type="GO" id="GO:0034755">
    <property type="term" value="P:iron ion transmembrane transport"/>
    <property type="evidence" value="ECO:0007669"/>
    <property type="project" value="TreeGrafter"/>
</dbReference>
<dbReference type="InterPro" id="IPR001046">
    <property type="entry name" value="NRAMP_fam"/>
</dbReference>
<dbReference type="GO" id="GO:0005384">
    <property type="term" value="F:manganese ion transmembrane transporter activity"/>
    <property type="evidence" value="ECO:0007669"/>
    <property type="project" value="TreeGrafter"/>
</dbReference>
<keyword evidence="7" id="KW-1185">Reference proteome</keyword>
<dbReference type="PANTHER" id="PTHR11706">
    <property type="entry name" value="SOLUTE CARRIER PROTEIN FAMILY 11 MEMBER"/>
    <property type="match status" value="1"/>
</dbReference>
<gene>
    <name evidence="6" type="ORF">PHYBLDRAFT_18447</name>
</gene>
<accession>A0A167Q1A8</accession>
<dbReference type="Pfam" id="PF01566">
    <property type="entry name" value="Nramp"/>
    <property type="match status" value="1"/>
</dbReference>
<dbReference type="NCBIfam" id="NF037982">
    <property type="entry name" value="Nramp_1"/>
    <property type="match status" value="2"/>
</dbReference>
<feature type="transmembrane region" description="Helical" evidence="5">
    <location>
        <begin position="290"/>
        <end position="315"/>
    </location>
</feature>
<dbReference type="AlphaFoldDB" id="A0A167Q1A8"/>
<feature type="transmembrane region" description="Helical" evidence="5">
    <location>
        <begin position="415"/>
        <end position="437"/>
    </location>
</feature>
<dbReference type="GO" id="GO:0030026">
    <property type="term" value="P:intracellular manganese ion homeostasis"/>
    <property type="evidence" value="ECO:0007669"/>
    <property type="project" value="TreeGrafter"/>
</dbReference>
<feature type="transmembrane region" description="Helical" evidence="5">
    <location>
        <begin position="390"/>
        <end position="409"/>
    </location>
</feature>
<dbReference type="GeneID" id="28999846"/>
<protein>
    <recommendedName>
        <fullName evidence="8">Natural resistance-associated macrophage protein</fullName>
    </recommendedName>
</protein>
<keyword evidence="4 5" id="KW-0472">Membrane</keyword>
<organism evidence="6 7">
    <name type="scientific">Phycomyces blakesleeanus (strain ATCC 8743b / DSM 1359 / FGSC 10004 / NBRC 33097 / NRRL 1555)</name>
    <dbReference type="NCBI Taxonomy" id="763407"/>
    <lineage>
        <taxon>Eukaryota</taxon>
        <taxon>Fungi</taxon>
        <taxon>Fungi incertae sedis</taxon>
        <taxon>Mucoromycota</taxon>
        <taxon>Mucoromycotina</taxon>
        <taxon>Mucoromycetes</taxon>
        <taxon>Mucorales</taxon>
        <taxon>Phycomycetaceae</taxon>
        <taxon>Phycomyces</taxon>
    </lineage>
</organism>
<evidence type="ECO:0000256" key="3">
    <source>
        <dbReference type="ARBA" id="ARBA00022989"/>
    </source>
</evidence>
<reference evidence="7" key="1">
    <citation type="submission" date="2015-06" db="EMBL/GenBank/DDBJ databases">
        <title>Expansion of signal transduction pathways in fungi by whole-genome duplication.</title>
        <authorList>
            <consortium name="DOE Joint Genome Institute"/>
            <person name="Corrochano L.M."/>
            <person name="Kuo A."/>
            <person name="Marcet-Houben M."/>
            <person name="Polaino S."/>
            <person name="Salamov A."/>
            <person name="Villalobos J.M."/>
            <person name="Alvarez M.I."/>
            <person name="Avalos J."/>
            <person name="Benito E.P."/>
            <person name="Benoit I."/>
            <person name="Burger G."/>
            <person name="Camino L.P."/>
            <person name="Canovas D."/>
            <person name="Cerda-Olmedo E."/>
            <person name="Cheng J.-F."/>
            <person name="Dominguez A."/>
            <person name="Elias M."/>
            <person name="Eslava A.P."/>
            <person name="Glaser F."/>
            <person name="Grimwood J."/>
            <person name="Gutierrez G."/>
            <person name="Heitman J."/>
            <person name="Henrissat B."/>
            <person name="Iturriaga E.A."/>
            <person name="Lang B.F."/>
            <person name="Lavin J.L."/>
            <person name="Lee S."/>
            <person name="Li W."/>
            <person name="Lindquist E."/>
            <person name="Lopez-Garcia S."/>
            <person name="Luque E.M."/>
            <person name="Marcos A.T."/>
            <person name="Martin J."/>
            <person name="McCluskey K."/>
            <person name="Medina H.R."/>
            <person name="Miralles-Duran A."/>
            <person name="Miyazaki A."/>
            <person name="Munoz-Torres E."/>
            <person name="Oguiza J.A."/>
            <person name="Ohm R."/>
            <person name="Olmedo M."/>
            <person name="Orejas M."/>
            <person name="Ortiz-Castellanos L."/>
            <person name="Pisabarro A.G."/>
            <person name="Rodriguez-Romero J."/>
            <person name="Ruiz-Herrera J."/>
            <person name="Ruiz-Vazquez R."/>
            <person name="Sanz C."/>
            <person name="Schackwitz W."/>
            <person name="Schmutz J."/>
            <person name="Shahriari M."/>
            <person name="Shelest E."/>
            <person name="Silva-Franco F."/>
            <person name="Soanes D."/>
            <person name="Syed K."/>
            <person name="Tagua V.G."/>
            <person name="Talbot N.J."/>
            <person name="Thon M."/>
            <person name="De vries R.P."/>
            <person name="Wiebenga A."/>
            <person name="Yadav J.S."/>
            <person name="Braun E.L."/>
            <person name="Baker S."/>
            <person name="Garre V."/>
            <person name="Horwitz B."/>
            <person name="Torres-Martinez S."/>
            <person name="Idnurm A."/>
            <person name="Herrera-Estrella A."/>
            <person name="Gabaldon T."/>
            <person name="Grigoriev I.V."/>
        </authorList>
    </citation>
    <scope>NUCLEOTIDE SEQUENCE [LARGE SCALE GENOMIC DNA]</scope>
    <source>
        <strain evidence="7">NRRL 1555(-)</strain>
    </source>
</reference>
<dbReference type="RefSeq" id="XP_018296937.1">
    <property type="nucleotide sequence ID" value="XM_018438940.1"/>
</dbReference>
<feature type="transmembrane region" description="Helical" evidence="5">
    <location>
        <begin position="348"/>
        <end position="370"/>
    </location>
</feature>
<dbReference type="GO" id="GO:0005886">
    <property type="term" value="C:plasma membrane"/>
    <property type="evidence" value="ECO:0007669"/>
    <property type="project" value="TreeGrafter"/>
</dbReference>
<keyword evidence="3 5" id="KW-1133">Transmembrane helix</keyword>
<feature type="transmembrane region" description="Helical" evidence="5">
    <location>
        <begin position="12"/>
        <end position="30"/>
    </location>
</feature>
<evidence type="ECO:0008006" key="8">
    <source>
        <dbReference type="Google" id="ProtNLM"/>
    </source>
</evidence>
<dbReference type="EMBL" id="KV440973">
    <property type="protein sequence ID" value="OAD78897.1"/>
    <property type="molecule type" value="Genomic_DNA"/>
</dbReference>
<evidence type="ECO:0000313" key="6">
    <source>
        <dbReference type="EMBL" id="OAD78897.1"/>
    </source>
</evidence>
<proteinExistence type="predicted"/>
<dbReference type="OrthoDB" id="409173at2759"/>
<comment type="subcellular location">
    <subcellularLocation>
        <location evidence="1">Membrane</location>
        <topology evidence="1">Multi-pass membrane protein</topology>
    </subcellularLocation>
</comment>
<evidence type="ECO:0000256" key="5">
    <source>
        <dbReference type="SAM" id="Phobius"/>
    </source>
</evidence>
<evidence type="ECO:0000256" key="4">
    <source>
        <dbReference type="ARBA" id="ARBA00023136"/>
    </source>
</evidence>
<feature type="transmembrane region" description="Helical" evidence="5">
    <location>
        <begin position="50"/>
        <end position="71"/>
    </location>
</feature>
<feature type="transmembrane region" description="Helical" evidence="5">
    <location>
        <begin position="126"/>
        <end position="144"/>
    </location>
</feature>
<evidence type="ECO:0000313" key="7">
    <source>
        <dbReference type="Proteomes" id="UP000077315"/>
    </source>
</evidence>
<dbReference type="PRINTS" id="PR00447">
    <property type="entry name" value="NATRESASSCMP"/>
</dbReference>
<dbReference type="VEuPathDB" id="FungiDB:PHYBLDRAFT_18447"/>
<keyword evidence="2 5" id="KW-0812">Transmembrane</keyword>